<dbReference type="CDD" id="cd05065">
    <property type="entry name" value="PTKc_EphR_B"/>
    <property type="match status" value="1"/>
</dbReference>
<dbReference type="Gene3D" id="2.60.40.1770">
    <property type="entry name" value="ephrin a2 ectodomain"/>
    <property type="match status" value="1"/>
</dbReference>
<evidence type="ECO:0000256" key="7">
    <source>
        <dbReference type="ARBA" id="ARBA00022729"/>
    </source>
</evidence>
<keyword evidence="16" id="KW-0675">Receptor</keyword>
<feature type="disulfide bond" evidence="22">
    <location>
        <begin position="75"/>
        <end position="85"/>
    </location>
</feature>
<evidence type="ECO:0000256" key="13">
    <source>
        <dbReference type="ARBA" id="ARBA00022989"/>
    </source>
</evidence>
<keyword evidence="17" id="KW-0325">Glycoprotein</keyword>
<feature type="domain" description="Eph LBD" evidence="28">
    <location>
        <begin position="1"/>
        <end position="180"/>
    </location>
</feature>
<evidence type="ECO:0000256" key="23">
    <source>
        <dbReference type="PROSITE-ProRule" id="PRU10141"/>
    </source>
</evidence>
<dbReference type="SUPFAM" id="SSF49785">
    <property type="entry name" value="Galactose-binding domain-like"/>
    <property type="match status" value="1"/>
</dbReference>
<evidence type="ECO:0000256" key="18">
    <source>
        <dbReference type="ARBA" id="ARBA00023273"/>
    </source>
</evidence>
<dbReference type="SUPFAM" id="SSF57184">
    <property type="entry name" value="Growth factor receptor domain"/>
    <property type="match status" value="1"/>
</dbReference>
<keyword evidence="6" id="KW-0812">Transmembrane</keyword>
<proteinExistence type="predicted"/>
<dbReference type="FunFam" id="1.10.510.10:FF:000015">
    <property type="entry name" value="Ephrin type-B receptor 2"/>
    <property type="match status" value="1"/>
</dbReference>
<dbReference type="PROSITE" id="PS00107">
    <property type="entry name" value="PROTEIN_KINASE_ATP"/>
    <property type="match status" value="1"/>
</dbReference>
<dbReference type="FunFam" id="2.60.40.10:FF:000110">
    <property type="entry name" value="Ephrin type-B receptor 2"/>
    <property type="match status" value="1"/>
</dbReference>
<dbReference type="Pfam" id="PF01404">
    <property type="entry name" value="Ephrin_lbd"/>
    <property type="match status" value="1"/>
</dbReference>
<evidence type="ECO:0000256" key="16">
    <source>
        <dbReference type="ARBA" id="ARBA00023170"/>
    </source>
</evidence>
<dbReference type="CDD" id="cd00063">
    <property type="entry name" value="FN3"/>
    <property type="match status" value="2"/>
</dbReference>
<feature type="chain" id="PRO_5017298946" description="receptor protein-tyrosine kinase" evidence="24">
    <location>
        <begin position="27"/>
        <end position="906"/>
    </location>
</feature>
<dbReference type="Pfam" id="PF00536">
    <property type="entry name" value="SAM_1"/>
    <property type="match status" value="1"/>
</dbReference>
<dbReference type="Pfam" id="PF00041">
    <property type="entry name" value="fn3"/>
    <property type="match status" value="2"/>
</dbReference>
<dbReference type="InterPro" id="IPR009030">
    <property type="entry name" value="Growth_fac_rcpt_cys_sf"/>
</dbReference>
<feature type="disulfide bond" evidence="22">
    <location>
        <begin position="40"/>
        <end position="162"/>
    </location>
</feature>
<keyword evidence="12" id="KW-0524">Neurogenesis</keyword>
<dbReference type="FunFam" id="2.60.40.1770:FF:000001">
    <property type="entry name" value="Ephrin type-A receptor 5"/>
    <property type="match status" value="1"/>
</dbReference>
<dbReference type="PROSITE" id="PS00790">
    <property type="entry name" value="RECEPTOR_TYR_KIN_V_1"/>
    <property type="match status" value="1"/>
</dbReference>
<dbReference type="SMART" id="SM00615">
    <property type="entry name" value="EPH_lbd"/>
    <property type="match status" value="1"/>
</dbReference>
<evidence type="ECO:0000256" key="9">
    <source>
        <dbReference type="ARBA" id="ARBA00022741"/>
    </source>
</evidence>
<dbReference type="PROSITE" id="PS50011">
    <property type="entry name" value="PROTEIN_KINASE_DOM"/>
    <property type="match status" value="1"/>
</dbReference>
<evidence type="ECO:0000256" key="4">
    <source>
        <dbReference type="ARBA" id="ARBA00022475"/>
    </source>
</evidence>
<keyword evidence="4" id="KW-1003">Cell membrane</keyword>
<dbReference type="InterPro" id="IPR001090">
    <property type="entry name" value="Ephrin_rcpt_lig-bd_dom"/>
</dbReference>
<reference evidence="29" key="2">
    <citation type="submission" date="2025-09" db="UniProtKB">
        <authorList>
            <consortium name="Ensembl"/>
        </authorList>
    </citation>
    <scope>IDENTIFICATION</scope>
</reference>
<feature type="domain" description="Fibronectin type-III" evidence="27">
    <location>
        <begin position="301"/>
        <end position="411"/>
    </location>
</feature>
<dbReference type="GO" id="GO:0005886">
    <property type="term" value="C:plasma membrane"/>
    <property type="evidence" value="ECO:0007669"/>
    <property type="project" value="UniProtKB-SubCell"/>
</dbReference>
<keyword evidence="15" id="KW-0829">Tyrosine-protein kinase</keyword>
<dbReference type="Pfam" id="PF07714">
    <property type="entry name" value="PK_Tyr_Ser-Thr"/>
    <property type="match status" value="1"/>
</dbReference>
<dbReference type="InterPro" id="IPR020635">
    <property type="entry name" value="Tyr_kinase_cat_dom"/>
</dbReference>
<dbReference type="FunFam" id="2.10.50.10:FF:000001">
    <property type="entry name" value="Ephrin type-A receptor 5"/>
    <property type="match status" value="1"/>
</dbReference>
<dbReference type="PROSITE" id="PS50853">
    <property type="entry name" value="FN3"/>
    <property type="match status" value="2"/>
</dbReference>
<dbReference type="InterPro" id="IPR011009">
    <property type="entry name" value="Kinase-like_dom_sf"/>
</dbReference>
<keyword evidence="22" id="KW-1015">Disulfide bond</keyword>
<dbReference type="Gene3D" id="2.60.120.260">
    <property type="entry name" value="Galactose-binding domain-like"/>
    <property type="match status" value="1"/>
</dbReference>
<dbReference type="Gene3D" id="2.10.50.10">
    <property type="entry name" value="Tumor Necrosis Factor Receptor, subunit A, domain 2"/>
    <property type="match status" value="1"/>
</dbReference>
<evidence type="ECO:0000256" key="22">
    <source>
        <dbReference type="PIRSR" id="PIRSR000666-3"/>
    </source>
</evidence>
<protein>
    <recommendedName>
        <fullName evidence="3">receptor protein-tyrosine kinase</fullName>
        <ecNumber evidence="3">2.7.10.1</ecNumber>
    </recommendedName>
</protein>
<dbReference type="Pfam" id="PF14575">
    <property type="entry name" value="EphA2_TM"/>
    <property type="match status" value="1"/>
</dbReference>
<dbReference type="FunFam" id="3.30.200.20:FF:000001">
    <property type="entry name" value="Ephrin type-A receptor 5"/>
    <property type="match status" value="1"/>
</dbReference>
<evidence type="ECO:0000256" key="11">
    <source>
        <dbReference type="ARBA" id="ARBA00022840"/>
    </source>
</evidence>
<dbReference type="SUPFAM" id="SSF49265">
    <property type="entry name" value="Fibronectin type III"/>
    <property type="match status" value="1"/>
</dbReference>
<organism evidence="29 30">
    <name type="scientific">Periophthalmus magnuspinnatus</name>
    <dbReference type="NCBI Taxonomy" id="409849"/>
    <lineage>
        <taxon>Eukaryota</taxon>
        <taxon>Metazoa</taxon>
        <taxon>Chordata</taxon>
        <taxon>Craniata</taxon>
        <taxon>Vertebrata</taxon>
        <taxon>Euteleostomi</taxon>
        <taxon>Actinopterygii</taxon>
        <taxon>Neopterygii</taxon>
        <taxon>Teleostei</taxon>
        <taxon>Neoteleostei</taxon>
        <taxon>Acanthomorphata</taxon>
        <taxon>Gobiaria</taxon>
        <taxon>Gobiiformes</taxon>
        <taxon>Gobioidei</taxon>
        <taxon>Gobiidae</taxon>
        <taxon>Oxudercinae</taxon>
        <taxon>Periophthalmus</taxon>
    </lineage>
</organism>
<dbReference type="InterPro" id="IPR003961">
    <property type="entry name" value="FN3_dom"/>
</dbReference>
<dbReference type="GO" id="GO:0005524">
    <property type="term" value="F:ATP binding"/>
    <property type="evidence" value="ECO:0007669"/>
    <property type="project" value="UniProtKB-UniRule"/>
</dbReference>
<dbReference type="PROSITE" id="PS51550">
    <property type="entry name" value="EPH_LBD"/>
    <property type="match status" value="1"/>
</dbReference>
<dbReference type="GO" id="GO:0007411">
    <property type="term" value="P:axon guidance"/>
    <property type="evidence" value="ECO:0007669"/>
    <property type="project" value="TreeGrafter"/>
</dbReference>
<evidence type="ECO:0000256" key="21">
    <source>
        <dbReference type="PIRSR" id="PIRSR000666-2"/>
    </source>
</evidence>
<evidence type="ECO:0000256" key="12">
    <source>
        <dbReference type="ARBA" id="ARBA00022902"/>
    </source>
</evidence>
<dbReference type="InterPro" id="IPR001245">
    <property type="entry name" value="Ser-Thr/Tyr_kinase_cat_dom"/>
</dbReference>
<dbReference type="PANTHER" id="PTHR46877">
    <property type="entry name" value="EPH RECEPTOR A5"/>
    <property type="match status" value="1"/>
</dbReference>
<evidence type="ECO:0000256" key="3">
    <source>
        <dbReference type="ARBA" id="ARBA00011902"/>
    </source>
</evidence>
<keyword evidence="18" id="KW-0966">Cell projection</keyword>
<comment type="catalytic activity">
    <reaction evidence="19">
        <text>L-tyrosyl-[protein] + ATP = O-phospho-L-tyrosyl-[protein] + ADP + H(+)</text>
        <dbReference type="Rhea" id="RHEA:10596"/>
        <dbReference type="Rhea" id="RHEA-COMP:10136"/>
        <dbReference type="Rhea" id="RHEA-COMP:20101"/>
        <dbReference type="ChEBI" id="CHEBI:15378"/>
        <dbReference type="ChEBI" id="CHEBI:30616"/>
        <dbReference type="ChEBI" id="CHEBI:46858"/>
        <dbReference type="ChEBI" id="CHEBI:61978"/>
        <dbReference type="ChEBI" id="CHEBI:456216"/>
        <dbReference type="EC" id="2.7.10.1"/>
    </reaction>
</comment>
<evidence type="ECO:0000256" key="10">
    <source>
        <dbReference type="ARBA" id="ARBA00022777"/>
    </source>
</evidence>
<dbReference type="EC" id="2.7.10.1" evidence="3"/>
<evidence type="ECO:0000256" key="19">
    <source>
        <dbReference type="ARBA" id="ARBA00051243"/>
    </source>
</evidence>
<dbReference type="AlphaFoldDB" id="A0A3B4AP56"/>
<dbReference type="SMART" id="SM00060">
    <property type="entry name" value="FN3"/>
    <property type="match status" value="2"/>
</dbReference>
<feature type="binding site" evidence="21">
    <location>
        <begin position="599"/>
        <end position="607"/>
    </location>
    <ligand>
        <name>ATP</name>
        <dbReference type="ChEBI" id="CHEBI:30616"/>
    </ligand>
</feature>
<keyword evidence="10" id="KW-0418">Kinase</keyword>
<keyword evidence="9 21" id="KW-0547">Nucleotide-binding</keyword>
<keyword evidence="5" id="KW-0808">Transferase</keyword>
<keyword evidence="8" id="KW-0677">Repeat</keyword>
<name>A0A3B4AP56_9GOBI</name>
<sequence length="906" mass="101185">MYFLKLKFSQLIYFFSFSSQWEEVSGYDENLNTIRTYQVCNVFEPSQNNWLLTTFIDRRGAQRIYVEIRFTVRDCSSIPNVPGSCKETFNLYYYETDAVIATKGTAFWMEAPYLKVDTIAADESFSQVDFGGRLMKVNSEVRSFGPLSKNGFYLAFQDYGACMSLLSVRVFYKKCPSVVQNFAIFPETMTGAESTSLVIARGMCIANSEEVDVPIKLYCNGDGEWMVPIGSCTCKAGFEPDNGNVCRACPPGTFKSSQGPGLCLQCPPNSRSTSEAATICVCRNGYYRGDADQPDQPCTSVPSSPRNVISFVNETSVILEWHSPRETGGRNDVVYNIVCRKCRADRRSCSHCDENVDFVPRQLALTDTRVFISNLVAHTLYSFEIQAVNGVSNKSPYPAQHVTIDITTNQAAPSIVPIMHQISSTMNSFTLSWPQPEQPNGIILDYELRYYEKDHAEINSTVLRSQTNTARVEGLRSGTVYVVQVRARTVAGFGKFSSKMCFQTLTDGKTREQLPLIAGSAAAGVVFIVSLVAISIVCKLSLRADMSNCPSPLGCPTHFSGSPGMKIYIDPFTYEDPNEAVREFAKEIDVSTVKIEEVIGAGEFGEVYKGRLKLPGKREIYVAIKTLKAGYVDQQRRDFLSEASIMGQFDHPNIIRLEGVVTKSRPVMIVTEFMENGALDSFLRQNDGQFTVIQLVGMMRGIAAGMKYLSEMNYVHRDLAARNILVNSNLVCKVSDFGLSRYLQEDTSDPSYTSSLGGKIPVRWTAPEAIAYRKFTSASDVWSYGIVMWEVMSFGERPYWDMSNQDVINAIEQDYRLPPPMDCPSALHQLMLDCWQKDRNVRPRFTDIVSTLDKMIRNPTSLKAIANIPAVDLLRIGVTLAGHQKKILSNVQTMRVQMSQSPSTLA</sequence>
<dbReference type="SUPFAM" id="SSF47769">
    <property type="entry name" value="SAM/Pointed domain"/>
    <property type="match status" value="1"/>
</dbReference>
<evidence type="ECO:0000256" key="2">
    <source>
        <dbReference type="ARBA" id="ARBA00004279"/>
    </source>
</evidence>
<dbReference type="PROSITE" id="PS50105">
    <property type="entry name" value="SAM_DOMAIN"/>
    <property type="match status" value="1"/>
</dbReference>
<evidence type="ECO:0000256" key="17">
    <source>
        <dbReference type="ARBA" id="ARBA00023180"/>
    </source>
</evidence>
<evidence type="ECO:0000256" key="5">
    <source>
        <dbReference type="ARBA" id="ARBA00022679"/>
    </source>
</evidence>
<dbReference type="PROSITE" id="PS00791">
    <property type="entry name" value="RECEPTOR_TYR_KIN_V_2"/>
    <property type="match status" value="1"/>
</dbReference>
<dbReference type="PRINTS" id="PR00014">
    <property type="entry name" value="FNTYPEIII"/>
</dbReference>
<evidence type="ECO:0000313" key="29">
    <source>
        <dbReference type="Ensembl" id="ENSPMGP00000018394.1"/>
    </source>
</evidence>
<keyword evidence="11 21" id="KW-0067">ATP-binding</keyword>
<dbReference type="PROSITE" id="PS00109">
    <property type="entry name" value="PROTEIN_KINASE_TYR"/>
    <property type="match status" value="1"/>
</dbReference>
<keyword evidence="14" id="KW-0472">Membrane</keyword>
<feature type="domain" description="Fibronectin type-III" evidence="27">
    <location>
        <begin position="412"/>
        <end position="507"/>
    </location>
</feature>
<accession>A0A3B4AP56</accession>
<reference evidence="29" key="1">
    <citation type="submission" date="2025-08" db="UniProtKB">
        <authorList>
            <consortium name="Ensembl"/>
        </authorList>
    </citation>
    <scope>IDENTIFICATION</scope>
</reference>
<dbReference type="PRINTS" id="PR00109">
    <property type="entry name" value="TYRKINASE"/>
</dbReference>
<dbReference type="Gene3D" id="2.60.40.10">
    <property type="entry name" value="Immunoglobulins"/>
    <property type="match status" value="2"/>
</dbReference>
<dbReference type="InterPro" id="IPR027936">
    <property type="entry name" value="Eph_TM"/>
</dbReference>
<evidence type="ECO:0000256" key="15">
    <source>
        <dbReference type="ARBA" id="ARBA00023137"/>
    </source>
</evidence>
<dbReference type="Gene3D" id="3.30.200.20">
    <property type="entry name" value="Phosphorylase Kinase, domain 1"/>
    <property type="match status" value="1"/>
</dbReference>
<feature type="domain" description="SAM" evidence="26">
    <location>
        <begin position="835"/>
        <end position="897"/>
    </location>
</feature>
<dbReference type="InterPro" id="IPR000719">
    <property type="entry name" value="Prot_kinase_dom"/>
</dbReference>
<evidence type="ECO:0000256" key="1">
    <source>
        <dbReference type="ARBA" id="ARBA00004251"/>
    </source>
</evidence>
<dbReference type="Ensembl" id="ENSPMGT00000019617.1">
    <property type="protein sequence ID" value="ENSPMGP00000018394.1"/>
    <property type="gene ID" value="ENSPMGG00000014952.1"/>
</dbReference>
<keyword evidence="13" id="KW-1133">Transmembrane helix</keyword>
<dbReference type="GO" id="GO:0005005">
    <property type="term" value="F:transmembrane-ephrin receptor activity"/>
    <property type="evidence" value="ECO:0007669"/>
    <property type="project" value="TreeGrafter"/>
</dbReference>
<evidence type="ECO:0000256" key="14">
    <source>
        <dbReference type="ARBA" id="ARBA00023136"/>
    </source>
</evidence>
<dbReference type="InterPro" id="IPR001660">
    <property type="entry name" value="SAM"/>
</dbReference>
<evidence type="ECO:0000256" key="8">
    <source>
        <dbReference type="ARBA" id="ARBA00022737"/>
    </source>
</evidence>
<dbReference type="InterPro" id="IPR013783">
    <property type="entry name" value="Ig-like_fold"/>
</dbReference>
<feature type="domain" description="Protein kinase" evidence="25">
    <location>
        <begin position="593"/>
        <end position="856"/>
    </location>
</feature>
<evidence type="ECO:0000259" key="26">
    <source>
        <dbReference type="PROSITE" id="PS50105"/>
    </source>
</evidence>
<dbReference type="SUPFAM" id="SSF56112">
    <property type="entry name" value="Protein kinase-like (PK-like)"/>
    <property type="match status" value="1"/>
</dbReference>
<evidence type="ECO:0000259" key="27">
    <source>
        <dbReference type="PROSITE" id="PS50853"/>
    </source>
</evidence>
<dbReference type="FunFam" id="2.60.40.10:FF:000041">
    <property type="entry name" value="ephrin type-A receptor 3"/>
    <property type="match status" value="1"/>
</dbReference>
<dbReference type="GO" id="GO:0030425">
    <property type="term" value="C:dendrite"/>
    <property type="evidence" value="ECO:0007669"/>
    <property type="project" value="UniProtKB-SubCell"/>
</dbReference>
<dbReference type="InterPro" id="IPR001426">
    <property type="entry name" value="Tyr_kinase_rcpt_V_CS"/>
</dbReference>
<dbReference type="InterPro" id="IPR050449">
    <property type="entry name" value="Ephrin_rcpt_TKs"/>
</dbReference>
<dbReference type="SMART" id="SM01411">
    <property type="entry name" value="Ephrin_rec_like"/>
    <property type="match status" value="1"/>
</dbReference>
<dbReference type="Pfam" id="PF25599">
    <property type="entry name" value="Ephrin_CRD"/>
    <property type="match status" value="1"/>
</dbReference>
<dbReference type="Proteomes" id="UP000261520">
    <property type="component" value="Unplaced"/>
</dbReference>
<dbReference type="Pfam" id="PF07699">
    <property type="entry name" value="Ephrin_rec_like"/>
    <property type="match status" value="1"/>
</dbReference>
<comment type="subcellular location">
    <subcellularLocation>
        <location evidence="1">Cell membrane</location>
        <topology evidence="1">Single-pass type I membrane protein</topology>
    </subcellularLocation>
    <subcellularLocation>
        <location evidence="2">Cell projection</location>
        <location evidence="2">Dendrite</location>
    </subcellularLocation>
</comment>
<evidence type="ECO:0000313" key="30">
    <source>
        <dbReference type="Proteomes" id="UP000261520"/>
    </source>
</evidence>
<dbReference type="InterPro" id="IPR017441">
    <property type="entry name" value="Protein_kinase_ATP_BS"/>
</dbReference>
<feature type="binding site" evidence="21 23">
    <location>
        <position position="625"/>
    </location>
    <ligand>
        <name>ATP</name>
        <dbReference type="ChEBI" id="CHEBI:30616"/>
    </ligand>
</feature>
<dbReference type="InterPro" id="IPR036116">
    <property type="entry name" value="FN3_sf"/>
</dbReference>
<evidence type="ECO:0000256" key="24">
    <source>
        <dbReference type="SAM" id="SignalP"/>
    </source>
</evidence>
<dbReference type="InterPro" id="IPR011641">
    <property type="entry name" value="Tyr-kin_ephrin_A/B_rcpt-like"/>
</dbReference>
<dbReference type="SMART" id="SM00219">
    <property type="entry name" value="TyrKc"/>
    <property type="match status" value="1"/>
</dbReference>
<dbReference type="InterPro" id="IPR008266">
    <property type="entry name" value="Tyr_kinase_AS"/>
</dbReference>
<evidence type="ECO:0000256" key="20">
    <source>
        <dbReference type="PIRSR" id="PIRSR000666-1"/>
    </source>
</evidence>
<dbReference type="FunFam" id="2.60.120.260:FF:000004">
    <property type="entry name" value="Ephrin type-B receptor 2"/>
    <property type="match status" value="1"/>
</dbReference>
<dbReference type="PIRSF" id="PIRSF000666">
    <property type="entry name" value="TyrPK_ephrin_receptor"/>
    <property type="match status" value="1"/>
</dbReference>
<keyword evidence="7 24" id="KW-0732">Signal</keyword>
<evidence type="ECO:0000256" key="6">
    <source>
        <dbReference type="ARBA" id="ARBA00022692"/>
    </source>
</evidence>
<dbReference type="Gene3D" id="1.10.150.50">
    <property type="entry name" value="Transcription Factor, Ets-1"/>
    <property type="match status" value="1"/>
</dbReference>
<feature type="signal peptide" evidence="24">
    <location>
        <begin position="1"/>
        <end position="26"/>
    </location>
</feature>
<dbReference type="InterPro" id="IPR008979">
    <property type="entry name" value="Galactose-bd-like_sf"/>
</dbReference>
<dbReference type="InterPro" id="IPR016257">
    <property type="entry name" value="Tyr_kinase_ephrin_rcpt"/>
</dbReference>
<dbReference type="PANTHER" id="PTHR46877:SF17">
    <property type="entry name" value="EPHRIN TYPE-B RECEPTOR 1"/>
    <property type="match status" value="1"/>
</dbReference>
<dbReference type="Gene3D" id="1.10.510.10">
    <property type="entry name" value="Transferase(Phosphotransferase) domain 1"/>
    <property type="match status" value="1"/>
</dbReference>
<evidence type="ECO:0000259" key="28">
    <source>
        <dbReference type="PROSITE" id="PS51550"/>
    </source>
</evidence>
<dbReference type="InterPro" id="IPR013761">
    <property type="entry name" value="SAM/pointed_sf"/>
</dbReference>
<keyword evidence="30" id="KW-1185">Reference proteome</keyword>
<evidence type="ECO:0000259" key="25">
    <source>
        <dbReference type="PROSITE" id="PS50011"/>
    </source>
</evidence>
<feature type="active site" description="Proton acceptor" evidence="20">
    <location>
        <position position="718"/>
    </location>
</feature>